<dbReference type="InterPro" id="IPR009057">
    <property type="entry name" value="Homeodomain-like_sf"/>
</dbReference>
<organism evidence="5 6">
    <name type="scientific">Alloalcanivorax gelatiniphagus</name>
    <dbReference type="NCBI Taxonomy" id="1194167"/>
    <lineage>
        <taxon>Bacteria</taxon>
        <taxon>Pseudomonadati</taxon>
        <taxon>Pseudomonadota</taxon>
        <taxon>Gammaproteobacteria</taxon>
        <taxon>Oceanospirillales</taxon>
        <taxon>Alcanivoracaceae</taxon>
        <taxon>Alloalcanivorax</taxon>
    </lineage>
</organism>
<dbReference type="InterPro" id="IPR018060">
    <property type="entry name" value="HTH_AraC"/>
</dbReference>
<dbReference type="Pfam" id="PF12833">
    <property type="entry name" value="HTH_18"/>
    <property type="match status" value="1"/>
</dbReference>
<gene>
    <name evidence="5" type="ORF">FGS76_05140</name>
</gene>
<dbReference type="SUPFAM" id="SSF46689">
    <property type="entry name" value="Homeodomain-like"/>
    <property type="match status" value="1"/>
</dbReference>
<dbReference type="PANTHER" id="PTHR47894">
    <property type="entry name" value="HTH-TYPE TRANSCRIPTIONAL REGULATOR GADX"/>
    <property type="match status" value="1"/>
</dbReference>
<evidence type="ECO:0000259" key="4">
    <source>
        <dbReference type="PROSITE" id="PS01124"/>
    </source>
</evidence>
<reference evidence="5 6" key="1">
    <citation type="submission" date="2019-05" db="EMBL/GenBank/DDBJ databases">
        <title>Genome of Alcanivorax gelatiniphagus, an oil degrading marine bacteria.</title>
        <authorList>
            <person name="Kwon K.K."/>
        </authorList>
    </citation>
    <scope>NUCLEOTIDE SEQUENCE [LARGE SCALE GENOMIC DNA]</scope>
    <source>
        <strain evidence="5 6">MEBiC 08158</strain>
    </source>
</reference>
<dbReference type="PROSITE" id="PS01124">
    <property type="entry name" value="HTH_ARAC_FAMILY_2"/>
    <property type="match status" value="1"/>
</dbReference>
<keyword evidence="6" id="KW-1185">Reference proteome</keyword>
<dbReference type="Gene3D" id="1.10.10.60">
    <property type="entry name" value="Homeodomain-like"/>
    <property type="match status" value="1"/>
</dbReference>
<protein>
    <submittedName>
        <fullName evidence="5">AraC family transcriptional regulator</fullName>
    </submittedName>
</protein>
<accession>A0ABY2XPF6</accession>
<keyword evidence="3" id="KW-0804">Transcription</keyword>
<dbReference type="RefSeq" id="WP_138771555.1">
    <property type="nucleotide sequence ID" value="NZ_JBHSSX010000078.1"/>
</dbReference>
<dbReference type="EMBL" id="VCQT01000020">
    <property type="protein sequence ID" value="TMW13979.1"/>
    <property type="molecule type" value="Genomic_DNA"/>
</dbReference>
<keyword evidence="2" id="KW-0238">DNA-binding</keyword>
<dbReference type="Proteomes" id="UP000739180">
    <property type="component" value="Unassembled WGS sequence"/>
</dbReference>
<comment type="caution">
    <text evidence="5">The sequence shown here is derived from an EMBL/GenBank/DDBJ whole genome shotgun (WGS) entry which is preliminary data.</text>
</comment>
<dbReference type="PANTHER" id="PTHR47894:SF1">
    <property type="entry name" value="HTH-TYPE TRANSCRIPTIONAL REGULATOR VQSM"/>
    <property type="match status" value="1"/>
</dbReference>
<sequence>MTPSCAPPTHTIAISHVIEITEGARDQGVDVRRLLRRAGISPSLLETPLSRVSQEQYARLLSLLGRTLRDEYFGLCSQPVRLGAFAHICRELIDCGTLGEAMRKGFSFYHLMLDDFVARLTVQRGVARVMIHQDGPDPLAAHYARRTFMFFSWGLASWLVARRLPLRAVHYQQPGPGSGTDPYVMFQAPVFYDQPRFGYEFDARWLDLPVVQNRLSVEEFFQQAPANLLVRYRDETSVTERIRRLLRKHLDSGLPTLEQVGDTLGMTPQTLRRRLRAEGQTYQGLKDRLRRDAAIEYLSNPELQLQDVAFRLGFSELSTFHRAFKKWTGLPPGEYRYTHLSYTHLKTRAHRGQIVEFGQSI</sequence>
<dbReference type="Pfam" id="PF12625">
    <property type="entry name" value="Arabinose_bd"/>
    <property type="match status" value="1"/>
</dbReference>
<evidence type="ECO:0000313" key="5">
    <source>
        <dbReference type="EMBL" id="TMW13979.1"/>
    </source>
</evidence>
<feature type="domain" description="HTH araC/xylS-type" evidence="4">
    <location>
        <begin position="240"/>
        <end position="338"/>
    </location>
</feature>
<evidence type="ECO:0000256" key="1">
    <source>
        <dbReference type="ARBA" id="ARBA00023015"/>
    </source>
</evidence>
<dbReference type="InterPro" id="IPR020449">
    <property type="entry name" value="Tscrpt_reg_AraC-type_HTH"/>
</dbReference>
<keyword evidence="1" id="KW-0805">Transcription regulation</keyword>
<dbReference type="SMART" id="SM00342">
    <property type="entry name" value="HTH_ARAC"/>
    <property type="match status" value="1"/>
</dbReference>
<proteinExistence type="predicted"/>
<evidence type="ECO:0000313" key="6">
    <source>
        <dbReference type="Proteomes" id="UP000739180"/>
    </source>
</evidence>
<dbReference type="PRINTS" id="PR00032">
    <property type="entry name" value="HTHARAC"/>
</dbReference>
<evidence type="ECO:0000256" key="2">
    <source>
        <dbReference type="ARBA" id="ARBA00023125"/>
    </source>
</evidence>
<evidence type="ECO:0000256" key="3">
    <source>
        <dbReference type="ARBA" id="ARBA00023163"/>
    </source>
</evidence>
<name>A0ABY2XPF6_9GAMM</name>
<dbReference type="InterPro" id="IPR032687">
    <property type="entry name" value="AraC-type_N"/>
</dbReference>